<organism evidence="1 2">
    <name type="scientific">Alcaligenes ammonioxydans</name>
    <dbReference type="NCBI Taxonomy" id="2582914"/>
    <lineage>
        <taxon>Bacteria</taxon>
        <taxon>Pseudomonadati</taxon>
        <taxon>Pseudomonadota</taxon>
        <taxon>Betaproteobacteria</taxon>
        <taxon>Burkholderiales</taxon>
        <taxon>Alcaligenaceae</taxon>
        <taxon>Alcaligenes</taxon>
    </lineage>
</organism>
<name>A0ABX8SWP5_9BURK</name>
<dbReference type="InterPro" id="IPR014710">
    <property type="entry name" value="RmlC-like_jellyroll"/>
</dbReference>
<gene>
    <name evidence="1" type="ORF">FE795_16350</name>
</gene>
<dbReference type="SUPFAM" id="SSF51182">
    <property type="entry name" value="RmlC-like cupins"/>
    <property type="match status" value="1"/>
</dbReference>
<accession>A0ABX8SWP5</accession>
<dbReference type="InterPro" id="IPR011051">
    <property type="entry name" value="RmlC_Cupin_sf"/>
</dbReference>
<dbReference type="PANTHER" id="PTHR37943:SF1">
    <property type="entry name" value="PROTEIN VES"/>
    <property type="match status" value="1"/>
</dbReference>
<dbReference type="Pfam" id="PF05962">
    <property type="entry name" value="HutD"/>
    <property type="match status" value="1"/>
</dbReference>
<sequence>MSQPHPSTLFGLLTISKLPVQNWKNGGGTTREILCHPPQAGYESFDWRLSLAHVQTSGDFSRFPGIERHILLIEGEHMQLIHNEQRHALHPLQPYVFAGEDKVSCFLAQGPTQDLNLMVRRGRAQGRLQAWAGRDTPVQLEAGTHFLYAPRGGYTCQAGTASWALTAEQALIGSTSVSVSLQLTADHAAAPLVYAYIAPTE</sequence>
<dbReference type="Proteomes" id="UP000826050">
    <property type="component" value="Chromosome"/>
</dbReference>
<reference evidence="1 2" key="1">
    <citation type="submission" date="2020-02" db="EMBL/GenBank/DDBJ databases">
        <title>Partial ammonium oxidation to N2 by heterotrophic bacteria.</title>
        <authorList>
            <person name="Wu M."/>
        </authorList>
    </citation>
    <scope>NUCLEOTIDE SEQUENCE [LARGE SCALE GENOMIC DNA]</scope>
    <source>
        <strain evidence="1 2">HO-1</strain>
    </source>
</reference>
<dbReference type="EMBL" id="CP049362">
    <property type="protein sequence ID" value="QXX80437.1"/>
    <property type="molecule type" value="Genomic_DNA"/>
</dbReference>
<dbReference type="PANTHER" id="PTHR37943">
    <property type="entry name" value="PROTEIN VES"/>
    <property type="match status" value="1"/>
</dbReference>
<evidence type="ECO:0000313" key="1">
    <source>
        <dbReference type="EMBL" id="QXX80437.1"/>
    </source>
</evidence>
<protein>
    <submittedName>
        <fullName evidence="1">HutD family protein</fullName>
    </submittedName>
</protein>
<keyword evidence="2" id="KW-1185">Reference proteome</keyword>
<dbReference type="CDD" id="cd20293">
    <property type="entry name" value="cupin_HutD_N"/>
    <property type="match status" value="1"/>
</dbReference>
<evidence type="ECO:0000313" key="2">
    <source>
        <dbReference type="Proteomes" id="UP000826050"/>
    </source>
</evidence>
<dbReference type="Gene3D" id="2.60.120.10">
    <property type="entry name" value="Jelly Rolls"/>
    <property type="match status" value="1"/>
</dbReference>
<proteinExistence type="predicted"/>
<dbReference type="RefSeq" id="WP_131071063.1">
    <property type="nucleotide sequence ID" value="NZ_CP049362.1"/>
</dbReference>
<dbReference type="InterPro" id="IPR010282">
    <property type="entry name" value="Uncharacterised_HutD/Ves"/>
</dbReference>